<name>A0A5A5TBB2_9CHLR</name>
<organism evidence="3 4">
    <name type="scientific">Dictyobacter arantiisoli</name>
    <dbReference type="NCBI Taxonomy" id="2014874"/>
    <lineage>
        <taxon>Bacteria</taxon>
        <taxon>Bacillati</taxon>
        <taxon>Chloroflexota</taxon>
        <taxon>Ktedonobacteria</taxon>
        <taxon>Ktedonobacterales</taxon>
        <taxon>Dictyobacteraceae</taxon>
        <taxon>Dictyobacter</taxon>
    </lineage>
</organism>
<gene>
    <name evidence="3" type="ORF">KDI_22110</name>
</gene>
<evidence type="ECO:0000313" key="4">
    <source>
        <dbReference type="Proteomes" id="UP000322530"/>
    </source>
</evidence>
<accession>A0A5A5TBB2</accession>
<evidence type="ECO:0000313" key="3">
    <source>
        <dbReference type="EMBL" id="GCF08647.1"/>
    </source>
</evidence>
<evidence type="ECO:0000259" key="2">
    <source>
        <dbReference type="Pfam" id="PF07885"/>
    </source>
</evidence>
<proteinExistence type="predicted"/>
<comment type="caution">
    <text evidence="3">The sequence shown here is derived from an EMBL/GenBank/DDBJ whole genome shotgun (WGS) entry which is preliminary data.</text>
</comment>
<dbReference type="Gene3D" id="1.10.287.70">
    <property type="match status" value="1"/>
</dbReference>
<dbReference type="Pfam" id="PF07885">
    <property type="entry name" value="Ion_trans_2"/>
    <property type="match status" value="1"/>
</dbReference>
<protein>
    <recommendedName>
        <fullName evidence="2">Potassium channel domain-containing protein</fullName>
    </recommendedName>
</protein>
<keyword evidence="1" id="KW-1133">Transmembrane helix</keyword>
<keyword evidence="1" id="KW-0812">Transmembrane</keyword>
<dbReference type="InterPro" id="IPR013099">
    <property type="entry name" value="K_chnl_dom"/>
</dbReference>
<feature type="transmembrane region" description="Helical" evidence="1">
    <location>
        <begin position="111"/>
        <end position="130"/>
    </location>
</feature>
<feature type="domain" description="Potassium channel" evidence="2">
    <location>
        <begin position="75"/>
        <end position="156"/>
    </location>
</feature>
<feature type="transmembrane region" description="Helical" evidence="1">
    <location>
        <begin position="142"/>
        <end position="163"/>
    </location>
</feature>
<dbReference type="RefSeq" id="WP_149401628.1">
    <property type="nucleotide sequence ID" value="NZ_BIXY01000028.1"/>
</dbReference>
<evidence type="ECO:0000256" key="1">
    <source>
        <dbReference type="SAM" id="Phobius"/>
    </source>
</evidence>
<dbReference type="EMBL" id="BIXY01000028">
    <property type="protein sequence ID" value="GCF08647.1"/>
    <property type="molecule type" value="Genomic_DNA"/>
</dbReference>
<sequence>MKIVAIIISIVLILFVLQDSFETIILPRRVTRRFKVSHLFYTSTWLLWSAPARKMRSGNRREVYLSYFGPLSLIVLLILWASVLVFSFGLLQWGLNSSITAPDKHITLASYLYLSGTTFITLGLGDVVPLTGSARLLTVLEAGMGFGFLALIIGYVPVIYQVFSRRELDVSLLDARAGSPPSASELLRRYCRDQGIAELLQFIQNWEVWSAQLLESHLSYPVLTYYRSQHEHQSWLAALATILDTCALLMVGLDGISAPTIRFTFAISRHAAVDLAQAYRIRPSNHKNNRLSSDDFLLLRERLGDVGLRFRQEEDAEQRLAELRRMYEPFLAALADHMLMTLPPWITTSSAPDDWQTSAWDHFAEWSPDKLEEVTHIIIEKHNKKTSLAQSSQYGYGQ</sequence>
<dbReference type="OrthoDB" id="9785126at2"/>
<keyword evidence="4" id="KW-1185">Reference proteome</keyword>
<dbReference type="AlphaFoldDB" id="A0A5A5TBB2"/>
<feature type="transmembrane region" description="Helical" evidence="1">
    <location>
        <begin position="64"/>
        <end position="91"/>
    </location>
</feature>
<dbReference type="SUPFAM" id="SSF81324">
    <property type="entry name" value="Voltage-gated potassium channels"/>
    <property type="match status" value="1"/>
</dbReference>
<reference evidence="3 4" key="1">
    <citation type="submission" date="2019-01" db="EMBL/GenBank/DDBJ databases">
        <title>Draft genome sequence of Dictyobacter sp. Uno17.</title>
        <authorList>
            <person name="Wang C.M."/>
            <person name="Zheng Y."/>
            <person name="Sakai Y."/>
            <person name="Abe K."/>
            <person name="Yokota A."/>
            <person name="Yabe S."/>
        </authorList>
    </citation>
    <scope>NUCLEOTIDE SEQUENCE [LARGE SCALE GENOMIC DNA]</scope>
    <source>
        <strain evidence="3 4">Uno17</strain>
    </source>
</reference>
<keyword evidence="1" id="KW-0472">Membrane</keyword>
<dbReference type="Proteomes" id="UP000322530">
    <property type="component" value="Unassembled WGS sequence"/>
</dbReference>